<sequence length="968" mass="104450">MASVESVPAYLHPGVSVSQPPHLEGDPSLATEILPGPPPLGSIQQVGLPRKDHKKTSIALSYLPASDPGTTYPNHLASILPAAPTDMDGSRRKRARLDKGCVVRLLAYIHRDTHPKPGHFPWYTEPLLFRFIGTALAFPRAHVSSSERNRSQRASARNLSAAGPMSDPITAPEIAASSSQLPPDYDPLSLPLDSDDAIMSRATTAHAEDSPPESAPPVKRGRGRPMKENGKGKERERDPVVKVKEEPTIVSLSSEVVPSLVSLKPILRLSKSSTVVQSNEDHCSACRSFGSLVYCDGCPRAFHLWCLDPPMESADLPEGERWFCPACVLEQRPPPKPPASLKFMTPLVHELSSRIPSEFQLPQELRTFFRDVGSSIRGSYLDTSEVKQARLNRHGQLEDRDPYRLKDRNGDPVLCFQCGTSALPPDLAADSPTAKRARRATSSGSSNYSSGRAIISCDYCQLHWHLDCLNPPLVFMPPWNKKWMCPNHAERILLPKRRIPRANATPIEITKPRQWNNGIIEITSTEAAPAPVVAPPKLNVDEVLINGRRYRVPERIITLDFWEKISKNQGGYSEASREVEDSSRMSSPLTSLSSLDDESIPPLSISADSSLYTRDDVRFAELLCGLRLQNHSSASEGQTGSNSSSLPRETQQANAATSQTRIKREYGALNGDTNELSLAAVSPAVEGPSLVRPTRPRRTAASRTPAPARNRSRAARHAGRSTDEVPMDVDLPELVFSSGKRPDARRKAARPPETSEGATKIAEPTVDATDTTPRAAEAPAAVDSISASSAPKRKRSRTSRRRTSPTPAASADTPVADSGRHARSHSKHEASTSSQTGKRKANGVNEGGSSTSRGHAKPVTPPTANGPAASATIVERKPDATPTLKIRLPRLSALHSPSLIPPAPVADVAPKASPAKAAVAASTSSRPRRSLRRQASIPTSMNSATTSDASSSARVNETGLAASPIESF</sequence>
<feature type="region of interest" description="Disordered" evidence="5">
    <location>
        <begin position="427"/>
        <end position="449"/>
    </location>
</feature>
<evidence type="ECO:0000256" key="1">
    <source>
        <dbReference type="ARBA" id="ARBA00022723"/>
    </source>
</evidence>
<feature type="compositionally biased region" description="Basic and acidic residues" evidence="5">
    <location>
        <begin position="225"/>
        <end position="239"/>
    </location>
</feature>
<feature type="compositionally biased region" description="Basic residues" evidence="5">
    <location>
        <begin position="710"/>
        <end position="719"/>
    </location>
</feature>
<dbReference type="InterPro" id="IPR013083">
    <property type="entry name" value="Znf_RING/FYVE/PHD"/>
</dbReference>
<dbReference type="Proteomes" id="UP000184267">
    <property type="component" value="Unassembled WGS sequence"/>
</dbReference>
<feature type="region of interest" description="Disordered" evidence="5">
    <location>
        <begin position="572"/>
        <end position="606"/>
    </location>
</feature>
<evidence type="ECO:0000256" key="2">
    <source>
        <dbReference type="ARBA" id="ARBA00022771"/>
    </source>
</evidence>
<evidence type="ECO:0000256" key="4">
    <source>
        <dbReference type="PROSITE-ProRule" id="PRU00146"/>
    </source>
</evidence>
<keyword evidence="3" id="KW-0862">Zinc</keyword>
<feature type="region of interest" description="Disordered" evidence="5">
    <location>
        <begin position="631"/>
        <end position="661"/>
    </location>
</feature>
<feature type="compositionally biased region" description="Polar residues" evidence="5">
    <location>
        <begin position="631"/>
        <end position="660"/>
    </location>
</feature>
<keyword evidence="1" id="KW-0479">Metal-binding</keyword>
<dbReference type="SUPFAM" id="SSF57903">
    <property type="entry name" value="FYVE/PHD zinc finger"/>
    <property type="match status" value="2"/>
</dbReference>
<evidence type="ECO:0000259" key="6">
    <source>
        <dbReference type="PROSITE" id="PS50016"/>
    </source>
</evidence>
<dbReference type="InterPro" id="IPR019787">
    <property type="entry name" value="Znf_PHD-finger"/>
</dbReference>
<dbReference type="PROSITE" id="PS50016">
    <property type="entry name" value="ZF_PHD_2"/>
    <property type="match status" value="1"/>
</dbReference>
<dbReference type="PROSITE" id="PS01359">
    <property type="entry name" value="ZF_PHD_1"/>
    <property type="match status" value="1"/>
</dbReference>
<keyword evidence="2 4" id="KW-0863">Zinc-finger</keyword>
<evidence type="ECO:0000256" key="5">
    <source>
        <dbReference type="SAM" id="MobiDB-lite"/>
    </source>
</evidence>
<dbReference type="CDD" id="cd15534">
    <property type="entry name" value="PHD2_PHF12_Rco1"/>
    <property type="match status" value="1"/>
</dbReference>
<feature type="region of interest" description="Disordered" evidence="5">
    <location>
        <begin position="203"/>
        <end position="239"/>
    </location>
</feature>
<accession>A0A1M2W331</accession>
<dbReference type="OrthoDB" id="5876363at2759"/>
<comment type="caution">
    <text evidence="7">The sequence shown here is derived from an EMBL/GenBank/DDBJ whole genome shotgun (WGS) entry which is preliminary data.</text>
</comment>
<dbReference type="OMA" id="ERWFCPA"/>
<dbReference type="Gene3D" id="3.30.40.10">
    <property type="entry name" value="Zinc/RING finger domain, C3HC4 (zinc finger)"/>
    <property type="match status" value="2"/>
</dbReference>
<dbReference type="GO" id="GO:0006357">
    <property type="term" value="P:regulation of transcription by RNA polymerase II"/>
    <property type="evidence" value="ECO:0007669"/>
    <property type="project" value="TreeGrafter"/>
</dbReference>
<dbReference type="PANTHER" id="PTHR47636">
    <property type="entry name" value="TRANSCRIPTIONAL REGULATORY PROTEIN RCO1"/>
    <property type="match status" value="1"/>
</dbReference>
<feature type="region of interest" description="Disordered" evidence="5">
    <location>
        <begin position="895"/>
        <end position="968"/>
    </location>
</feature>
<protein>
    <recommendedName>
        <fullName evidence="6">PHD-type domain-containing protein</fullName>
    </recommendedName>
</protein>
<feature type="region of interest" description="Disordered" evidence="5">
    <location>
        <begin position="142"/>
        <end position="171"/>
    </location>
</feature>
<evidence type="ECO:0000313" key="7">
    <source>
        <dbReference type="EMBL" id="OJT14190.1"/>
    </source>
</evidence>
<gene>
    <name evidence="7" type="ORF">TRAPUB_9301</name>
</gene>
<feature type="region of interest" description="Disordered" evidence="5">
    <location>
        <begin position="687"/>
        <end position="882"/>
    </location>
</feature>
<dbReference type="EMBL" id="MNAD01000321">
    <property type="protein sequence ID" value="OJT14190.1"/>
    <property type="molecule type" value="Genomic_DNA"/>
</dbReference>
<dbReference type="STRING" id="154538.A0A1M2W331"/>
<dbReference type="Pfam" id="PF00628">
    <property type="entry name" value="PHD"/>
    <property type="match status" value="2"/>
</dbReference>
<dbReference type="InterPro" id="IPR001965">
    <property type="entry name" value="Znf_PHD"/>
</dbReference>
<keyword evidence="8" id="KW-1185">Reference proteome</keyword>
<evidence type="ECO:0000256" key="3">
    <source>
        <dbReference type="ARBA" id="ARBA00022833"/>
    </source>
</evidence>
<reference evidence="7 8" key="1">
    <citation type="submission" date="2016-10" db="EMBL/GenBank/DDBJ databases">
        <title>Genome sequence of the basidiomycete white-rot fungus Trametes pubescens.</title>
        <authorList>
            <person name="Makela M.R."/>
            <person name="Granchi Z."/>
            <person name="Peng M."/>
            <person name="De Vries R.P."/>
            <person name="Grigoriev I."/>
            <person name="Riley R."/>
            <person name="Hilden K."/>
        </authorList>
    </citation>
    <scope>NUCLEOTIDE SEQUENCE [LARGE SCALE GENOMIC DNA]</scope>
    <source>
        <strain evidence="7 8">FBCC735</strain>
    </source>
</reference>
<dbReference type="InterPro" id="IPR019786">
    <property type="entry name" value="Zinc_finger_PHD-type_CS"/>
</dbReference>
<dbReference type="AlphaFoldDB" id="A0A1M2W331"/>
<feature type="domain" description="PHD-type" evidence="6">
    <location>
        <begin position="280"/>
        <end position="330"/>
    </location>
</feature>
<feature type="compositionally biased region" description="Low complexity" evidence="5">
    <location>
        <begin position="584"/>
        <end position="594"/>
    </location>
</feature>
<proteinExistence type="predicted"/>
<dbReference type="GO" id="GO:0032221">
    <property type="term" value="C:Rpd3S complex"/>
    <property type="evidence" value="ECO:0007669"/>
    <property type="project" value="TreeGrafter"/>
</dbReference>
<feature type="compositionally biased region" description="Low complexity" evidence="5">
    <location>
        <begin position="933"/>
        <end position="953"/>
    </location>
</feature>
<name>A0A1M2W331_TRAPU</name>
<dbReference type="CDD" id="cd15535">
    <property type="entry name" value="PHD1_Rco1"/>
    <property type="match status" value="1"/>
</dbReference>
<dbReference type="InterPro" id="IPR011011">
    <property type="entry name" value="Znf_FYVE_PHD"/>
</dbReference>
<organism evidence="7 8">
    <name type="scientific">Trametes pubescens</name>
    <name type="common">White-rot fungus</name>
    <dbReference type="NCBI Taxonomy" id="154538"/>
    <lineage>
        <taxon>Eukaryota</taxon>
        <taxon>Fungi</taxon>
        <taxon>Dikarya</taxon>
        <taxon>Basidiomycota</taxon>
        <taxon>Agaricomycotina</taxon>
        <taxon>Agaricomycetes</taxon>
        <taxon>Polyporales</taxon>
        <taxon>Polyporaceae</taxon>
        <taxon>Trametes</taxon>
    </lineage>
</organism>
<dbReference type="SMART" id="SM00249">
    <property type="entry name" value="PHD"/>
    <property type="match status" value="2"/>
</dbReference>
<feature type="compositionally biased region" description="Basic residues" evidence="5">
    <location>
        <begin position="791"/>
        <end position="803"/>
    </location>
</feature>
<dbReference type="GO" id="GO:0008270">
    <property type="term" value="F:zinc ion binding"/>
    <property type="evidence" value="ECO:0007669"/>
    <property type="project" value="UniProtKB-KW"/>
</dbReference>
<evidence type="ECO:0000313" key="8">
    <source>
        <dbReference type="Proteomes" id="UP000184267"/>
    </source>
</evidence>
<dbReference type="PANTHER" id="PTHR47636:SF1">
    <property type="entry name" value="TRANSCRIPTIONAL REGULATORY PROTEIN RCO1"/>
    <property type="match status" value="1"/>
</dbReference>
<dbReference type="InterPro" id="IPR052819">
    <property type="entry name" value="Chromatin_regulatory_protein"/>
</dbReference>
<feature type="compositionally biased region" description="Low complexity" evidence="5">
    <location>
        <begin position="905"/>
        <end position="925"/>
    </location>
</feature>